<evidence type="ECO:0000256" key="7">
    <source>
        <dbReference type="ARBA" id="ARBA00023065"/>
    </source>
</evidence>
<feature type="domain" description="Cation efflux protein transmembrane" evidence="13">
    <location>
        <begin position="256"/>
        <end position="460"/>
    </location>
</feature>
<keyword evidence="6" id="KW-0333">Golgi apparatus</keyword>
<gene>
    <name evidence="14" type="ORF">BCR42DRAFT_486376</name>
</gene>
<keyword evidence="5 12" id="KW-1133">Transmembrane helix</keyword>
<dbReference type="GO" id="GO:0030003">
    <property type="term" value="P:intracellular monoatomic cation homeostasis"/>
    <property type="evidence" value="ECO:0007669"/>
    <property type="project" value="UniProtKB-ARBA"/>
</dbReference>
<evidence type="ECO:0000256" key="11">
    <source>
        <dbReference type="SAM" id="MobiDB-lite"/>
    </source>
</evidence>
<feature type="compositionally biased region" description="Polar residues" evidence="11">
    <location>
        <begin position="93"/>
        <end position="117"/>
    </location>
</feature>
<dbReference type="GO" id="GO:0005794">
    <property type="term" value="C:Golgi apparatus"/>
    <property type="evidence" value="ECO:0007669"/>
    <property type="project" value="UniProtKB-SubCell"/>
</dbReference>
<evidence type="ECO:0000313" key="14">
    <source>
        <dbReference type="EMBL" id="ORZ24052.1"/>
    </source>
</evidence>
<evidence type="ECO:0000256" key="4">
    <source>
        <dbReference type="ARBA" id="ARBA00022833"/>
    </source>
</evidence>
<comment type="subcellular location">
    <subcellularLocation>
        <location evidence="1">Golgi apparatus</location>
        <location evidence="1">trans-Golgi network membrane</location>
        <topology evidence="1">Multi-pass membrane protein</topology>
    </subcellularLocation>
</comment>
<keyword evidence="3 12" id="KW-0812">Transmembrane</keyword>
<sequence length="552" mass="61841">MQSTRRFNKRQPVSVTALPVKVETASSIGTKSPTQANSTPFHQAHHQAPSQTPTPYDHSQIIGTSVQNEPTPNVYSHTPYQEQYHPEHDQSHSNHNNGYQQQQASYSDHSHITNQHAGHSHQVHTDHGAHVQPLVGHESPHVHHDHSHHDHSHHDHSHHDHSHHDHSHHDHSHHDHSHHDHSHHGHGHAHAHDHSHAHGHGHDHQHHSYPPVFTPPLPSWSELFSTLSPSQKTVFTWFMVHAAIGIWVYCIGTANGNLAVVGFSYLVIFDALGVLNSFVSSIIRTSPAYGFSNTKRPFGAHRYEIIFAMATTVYLLFATMHNTKESLEHFLLEGHHGGEHHEESTFGFGMFLAMGVAIGTCCLASVALRNHDNFVRFLRRTPPTVHGFAYKVINRARGNPIHVVLSNIYSFSIISCGLVVLLFNMFGLATSSMDKLLALTESVVMFYLGYPTAKALANLLLQTTSNTVRNGVETRLYEIRQDPNIISMNRVHFWQNTYGRCVGTLEVQIRDDADEQAVLQFVYQKLEGLTSSGDGYDDAGQPSELTVSIIKN</sequence>
<evidence type="ECO:0000256" key="5">
    <source>
        <dbReference type="ARBA" id="ARBA00022989"/>
    </source>
</evidence>
<evidence type="ECO:0000256" key="3">
    <source>
        <dbReference type="ARBA" id="ARBA00022692"/>
    </source>
</evidence>
<name>A0A1X2IXR4_9FUNG</name>
<feature type="transmembrane region" description="Helical" evidence="12">
    <location>
        <begin position="346"/>
        <end position="368"/>
    </location>
</feature>
<evidence type="ECO:0000256" key="12">
    <source>
        <dbReference type="SAM" id="Phobius"/>
    </source>
</evidence>
<protein>
    <submittedName>
        <fullName evidence="14">Cation efflux family-domain-containing protein</fullName>
    </submittedName>
</protein>
<dbReference type="OrthoDB" id="5382797at2759"/>
<evidence type="ECO:0000259" key="13">
    <source>
        <dbReference type="Pfam" id="PF01545"/>
    </source>
</evidence>
<dbReference type="Proteomes" id="UP000193560">
    <property type="component" value="Unassembled WGS sequence"/>
</dbReference>
<dbReference type="GO" id="GO:0006829">
    <property type="term" value="P:zinc ion transport"/>
    <property type="evidence" value="ECO:0007669"/>
    <property type="project" value="TreeGrafter"/>
</dbReference>
<reference evidence="14 15" key="1">
    <citation type="submission" date="2016-07" db="EMBL/GenBank/DDBJ databases">
        <title>Pervasive Adenine N6-methylation of Active Genes in Fungi.</title>
        <authorList>
            <consortium name="DOE Joint Genome Institute"/>
            <person name="Mondo S.J."/>
            <person name="Dannebaum R.O."/>
            <person name="Kuo R.C."/>
            <person name="Labutti K."/>
            <person name="Haridas S."/>
            <person name="Kuo A."/>
            <person name="Salamov A."/>
            <person name="Ahrendt S.R."/>
            <person name="Lipzen A."/>
            <person name="Sullivan W."/>
            <person name="Andreopoulos W.B."/>
            <person name="Clum A."/>
            <person name="Lindquist E."/>
            <person name="Daum C."/>
            <person name="Ramamoorthy G.K."/>
            <person name="Gryganskyi A."/>
            <person name="Culley D."/>
            <person name="Magnuson J.K."/>
            <person name="James T.Y."/>
            <person name="O'Malley M.A."/>
            <person name="Stajich J.E."/>
            <person name="Spatafora J.W."/>
            <person name="Visel A."/>
            <person name="Grigoriev I.V."/>
        </authorList>
    </citation>
    <scope>NUCLEOTIDE SEQUENCE [LARGE SCALE GENOMIC DNA]</scope>
    <source>
        <strain evidence="14 15">NRRL 1336</strain>
    </source>
</reference>
<dbReference type="SUPFAM" id="SSF161111">
    <property type="entry name" value="Cation efflux protein transmembrane domain-like"/>
    <property type="match status" value="1"/>
</dbReference>
<evidence type="ECO:0000256" key="10">
    <source>
        <dbReference type="ARBA" id="ARBA00045455"/>
    </source>
</evidence>
<organism evidence="14 15">
    <name type="scientific">Absidia repens</name>
    <dbReference type="NCBI Taxonomy" id="90262"/>
    <lineage>
        <taxon>Eukaryota</taxon>
        <taxon>Fungi</taxon>
        <taxon>Fungi incertae sedis</taxon>
        <taxon>Mucoromycota</taxon>
        <taxon>Mucoromycotina</taxon>
        <taxon>Mucoromycetes</taxon>
        <taxon>Mucorales</taxon>
        <taxon>Cunninghamellaceae</taxon>
        <taxon>Absidia</taxon>
    </lineage>
</organism>
<dbReference type="Pfam" id="PF01545">
    <property type="entry name" value="Cation_efflux"/>
    <property type="match status" value="1"/>
</dbReference>
<keyword evidence="7" id="KW-0406">Ion transport</keyword>
<dbReference type="PANTHER" id="PTHR46531:SF1">
    <property type="entry name" value="ZINC TRANSPORTER 6"/>
    <property type="match status" value="1"/>
</dbReference>
<feature type="transmembrane region" description="Helical" evidence="12">
    <location>
        <begin position="260"/>
        <end position="283"/>
    </location>
</feature>
<evidence type="ECO:0000256" key="1">
    <source>
        <dbReference type="ARBA" id="ARBA00004166"/>
    </source>
</evidence>
<accession>A0A1X2IXR4</accession>
<keyword evidence="15" id="KW-1185">Reference proteome</keyword>
<dbReference type="InterPro" id="IPR027469">
    <property type="entry name" value="Cation_efflux_TMD_sf"/>
</dbReference>
<proteinExistence type="predicted"/>
<evidence type="ECO:0000256" key="6">
    <source>
        <dbReference type="ARBA" id="ARBA00023034"/>
    </source>
</evidence>
<feature type="transmembrane region" description="Helical" evidence="12">
    <location>
        <begin position="443"/>
        <end position="461"/>
    </location>
</feature>
<keyword evidence="4" id="KW-0862">Zinc</keyword>
<dbReference type="Gene3D" id="1.20.1510.10">
    <property type="entry name" value="Cation efflux protein transmembrane domain"/>
    <property type="match status" value="1"/>
</dbReference>
<dbReference type="InterPro" id="IPR052005">
    <property type="entry name" value="CDF_SLC30A"/>
</dbReference>
<evidence type="ECO:0000256" key="2">
    <source>
        <dbReference type="ARBA" id="ARBA00022448"/>
    </source>
</evidence>
<dbReference type="GO" id="GO:0008324">
    <property type="term" value="F:monoatomic cation transmembrane transporter activity"/>
    <property type="evidence" value="ECO:0007669"/>
    <property type="project" value="InterPro"/>
</dbReference>
<feature type="compositionally biased region" description="Polar residues" evidence="11">
    <location>
        <begin position="26"/>
        <end position="41"/>
    </location>
</feature>
<keyword evidence="2" id="KW-0813">Transport</keyword>
<feature type="transmembrane region" description="Helical" evidence="12">
    <location>
        <begin position="303"/>
        <end position="321"/>
    </location>
</feature>
<dbReference type="AlphaFoldDB" id="A0A1X2IXR4"/>
<feature type="compositionally biased region" description="Basic and acidic residues" evidence="11">
    <location>
        <begin position="190"/>
        <end position="202"/>
    </location>
</feature>
<evidence type="ECO:0000256" key="8">
    <source>
        <dbReference type="ARBA" id="ARBA00023136"/>
    </source>
</evidence>
<comment type="subunit">
    <text evidence="9">Heterodimer with SLC30A5; form a functional zinc ion transmembrane transporter.</text>
</comment>
<evidence type="ECO:0000256" key="9">
    <source>
        <dbReference type="ARBA" id="ARBA00038600"/>
    </source>
</evidence>
<feature type="compositionally biased region" description="Basic residues" evidence="11">
    <location>
        <begin position="143"/>
        <end position="189"/>
    </location>
</feature>
<evidence type="ECO:0000313" key="15">
    <source>
        <dbReference type="Proteomes" id="UP000193560"/>
    </source>
</evidence>
<comment type="caution">
    <text evidence="14">The sequence shown here is derived from an EMBL/GenBank/DDBJ whole genome shotgun (WGS) entry which is preliminary data.</text>
</comment>
<feature type="transmembrane region" description="Helical" evidence="12">
    <location>
        <begin position="234"/>
        <end position="254"/>
    </location>
</feature>
<dbReference type="InterPro" id="IPR058533">
    <property type="entry name" value="Cation_efflux_TM"/>
</dbReference>
<dbReference type="GO" id="GO:0098771">
    <property type="term" value="P:inorganic ion homeostasis"/>
    <property type="evidence" value="ECO:0007669"/>
    <property type="project" value="UniProtKB-ARBA"/>
</dbReference>
<dbReference type="GO" id="GO:0016020">
    <property type="term" value="C:membrane"/>
    <property type="evidence" value="ECO:0007669"/>
    <property type="project" value="InterPro"/>
</dbReference>
<keyword evidence="8 12" id="KW-0472">Membrane</keyword>
<feature type="region of interest" description="Disordered" evidence="11">
    <location>
        <begin position="26"/>
        <end position="210"/>
    </location>
</feature>
<dbReference type="STRING" id="90262.A0A1X2IXR4"/>
<comment type="function">
    <text evidence="10">Has probably no intrinsic transporter activity but together with SLC30A5 forms a functional zinc ion:proton antiporter heterodimer, mediating zinc entry into the lumen of organelles along the secretory pathway. As part of that zinc ion:proton antiporter, contributes to zinc ion homeostasis within the early secretory pathway and regulates the activation and folding of enzymes like alkaline phosphatases and enzymes involved in phosphatidylinositol glycan anchor biosynthesis.</text>
</comment>
<dbReference type="EMBL" id="MCGE01000002">
    <property type="protein sequence ID" value="ORZ24052.1"/>
    <property type="molecule type" value="Genomic_DNA"/>
</dbReference>
<feature type="transmembrane region" description="Helical" evidence="12">
    <location>
        <begin position="401"/>
        <end position="423"/>
    </location>
</feature>
<feature type="compositionally biased region" description="Polar residues" evidence="11">
    <location>
        <begin position="61"/>
        <end position="81"/>
    </location>
</feature>
<dbReference type="PANTHER" id="PTHR46531">
    <property type="entry name" value="ZINC TRANSPORTER 6"/>
    <property type="match status" value="1"/>
</dbReference>